<gene>
    <name evidence="1" type="ORF">H9632_15020</name>
</gene>
<protein>
    <submittedName>
        <fullName evidence="1">Uncharacterized protein</fullName>
    </submittedName>
</protein>
<evidence type="ECO:0000313" key="1">
    <source>
        <dbReference type="EMBL" id="MBD8034382.1"/>
    </source>
</evidence>
<dbReference type="EMBL" id="JACSPW010000015">
    <property type="protein sequence ID" value="MBD8034382.1"/>
    <property type="molecule type" value="Genomic_DNA"/>
</dbReference>
<comment type="caution">
    <text evidence="1">The sequence shown here is derived from an EMBL/GenBank/DDBJ whole genome shotgun (WGS) entry which is preliminary data.</text>
</comment>
<keyword evidence="2" id="KW-1185">Reference proteome</keyword>
<sequence length="78" mass="9103">MSRYTIIITSKDNQRLHFRTNNKILIKFMYDCSTRSLNVPVAKNLSIDEMMIVEAYLNSPLCCEVQDNHTKQLIQLPV</sequence>
<dbReference type="Proteomes" id="UP000600565">
    <property type="component" value="Unassembled WGS sequence"/>
</dbReference>
<proteinExistence type="predicted"/>
<organism evidence="1 2">
    <name type="scientific">Solibacillus merdavium</name>
    <dbReference type="NCBI Taxonomy" id="2762218"/>
    <lineage>
        <taxon>Bacteria</taxon>
        <taxon>Bacillati</taxon>
        <taxon>Bacillota</taxon>
        <taxon>Bacilli</taxon>
        <taxon>Bacillales</taxon>
        <taxon>Caryophanaceae</taxon>
        <taxon>Solibacillus</taxon>
    </lineage>
</organism>
<reference evidence="1 2" key="1">
    <citation type="submission" date="2020-08" db="EMBL/GenBank/DDBJ databases">
        <title>A Genomic Blueprint of the Chicken Gut Microbiome.</title>
        <authorList>
            <person name="Gilroy R."/>
            <person name="Ravi A."/>
            <person name="Getino M."/>
            <person name="Pursley I."/>
            <person name="Horton D.L."/>
            <person name="Alikhan N.-F."/>
            <person name="Baker D."/>
            <person name="Gharbi K."/>
            <person name="Hall N."/>
            <person name="Watson M."/>
            <person name="Adriaenssens E.M."/>
            <person name="Foster-Nyarko E."/>
            <person name="Jarju S."/>
            <person name="Secka A."/>
            <person name="Antonio M."/>
            <person name="Oren A."/>
            <person name="Chaudhuri R."/>
            <person name="La Ragione R.M."/>
            <person name="Hildebrand F."/>
            <person name="Pallen M.J."/>
        </authorList>
    </citation>
    <scope>NUCLEOTIDE SEQUENCE [LARGE SCALE GENOMIC DNA]</scope>
    <source>
        <strain evidence="1 2">Sa1YVA6</strain>
    </source>
</reference>
<accession>A0ABR8XR75</accession>
<dbReference type="RefSeq" id="WP_191704878.1">
    <property type="nucleotide sequence ID" value="NZ_JACSPW010000015.1"/>
</dbReference>
<evidence type="ECO:0000313" key="2">
    <source>
        <dbReference type="Proteomes" id="UP000600565"/>
    </source>
</evidence>
<name>A0ABR8XR75_9BACL</name>